<dbReference type="PIRSF" id="PIRSF036565">
    <property type="entry name" value="Pyruvt_ip_decrb"/>
    <property type="match status" value="1"/>
</dbReference>
<feature type="binding site" evidence="8">
    <location>
        <position position="33"/>
    </location>
    <ligand>
        <name>pyruvate</name>
        <dbReference type="ChEBI" id="CHEBI:15361"/>
        <label>1</label>
        <note>substrate; ligand shared between two neighboring subunits</note>
    </ligand>
</feature>
<dbReference type="FunFam" id="3.40.50.970:FF:000024">
    <property type="entry name" value="Pyruvate decarboxylase isozyme"/>
    <property type="match status" value="1"/>
</dbReference>
<dbReference type="InterPro" id="IPR012001">
    <property type="entry name" value="Thiamin_PyroP_enz_TPP-bd_dom"/>
</dbReference>
<dbReference type="PANTHER" id="PTHR43452:SF30">
    <property type="entry name" value="PYRUVATE DECARBOXYLASE ISOZYME 1-RELATED"/>
    <property type="match status" value="1"/>
</dbReference>
<dbReference type="CDD" id="cd02005">
    <property type="entry name" value="TPP_PDC_IPDC"/>
    <property type="match status" value="1"/>
</dbReference>
<accession>A0A8H7R0Y9</accession>
<dbReference type="FunFam" id="3.40.50.970:FF:000019">
    <property type="entry name" value="Pyruvate decarboxylase isozyme"/>
    <property type="match status" value="1"/>
</dbReference>
<dbReference type="InterPro" id="IPR047213">
    <property type="entry name" value="TPP_PYR_PDC_IPDC-like"/>
</dbReference>
<name>A0A8H7R0Y9_9FUNG</name>
<feature type="binding site" evidence="8">
    <location>
        <position position="161"/>
    </location>
    <ligand>
        <name>pyruvate</name>
        <dbReference type="ChEBI" id="CHEBI:15361"/>
        <label>2</label>
        <note>allosteric activator</note>
    </ligand>
</feature>
<proteinExistence type="inferred from homology"/>
<sequence>MTSDNTNSLSIGAYILLRLKQIGIDTVFGVPGDFNMPLLDLIEDDAELTWGNNANELNAAYAADGYARVRGMGAVVTAFGVGELSAINGIAGSYSEMVPVIHIVGTPRTASQKSGALLHHTLGNGDFDVFFKMGSMVTVAAANLTLANATAEVDRVILAAYTNKRPGYIALPFDLIHATVQVPVELPLLDFAASKNPVQVQEVAVKQILSAISEAKHPVIIVDGAVIRHGLQSAATDFVNRAGFPTFSTMMGKNAIDETVSNYRGIYTGAVTLEGVKEEIEMADLLIEVGCIKSDFNTGNFSYGFQNTKKICLNSHGTTIGHAEYAGVGMHELLPCLTAALPGLKHQAELSPRVMPAPIDTSSNQITHNYLWNKVPEYIAPNSIVVSETGTAEFGVANMQSPKGATFIGQILWGSIGYSVGAAVGAAFADRSRKVYLFVGDGSFQLTVQEISVFIRQGLTPVIFLLNNDGYLMEKLIHGPERSYNNFQMWDYSKTLEYFGGHLETNKSNGKNPSLIGLEAKVETRQEFENAMELVNQQPDKIHFLEVVMPEFDSPRELSLLCALSENR</sequence>
<keyword evidence="3 9" id="KW-0479">Metal-binding</keyword>
<feature type="domain" description="Thiamine pyrophosphate enzyme N-terminal TPP-binding" evidence="13">
    <location>
        <begin position="11"/>
        <end position="119"/>
    </location>
</feature>
<evidence type="ECO:0000313" key="14">
    <source>
        <dbReference type="EMBL" id="KAG2202457.1"/>
    </source>
</evidence>
<dbReference type="EMBL" id="JAEPRD010000060">
    <property type="protein sequence ID" value="KAG2202457.1"/>
    <property type="molecule type" value="Genomic_DNA"/>
</dbReference>
<comment type="cofactor">
    <cofactor evidence="1">
        <name>thiamine diphosphate</name>
        <dbReference type="ChEBI" id="CHEBI:58937"/>
    </cofactor>
</comment>
<dbReference type="Pfam" id="PF02775">
    <property type="entry name" value="TPP_enzyme_C"/>
    <property type="match status" value="1"/>
</dbReference>
<dbReference type="AlphaFoldDB" id="A0A8H7R0Y9"/>
<evidence type="ECO:0000256" key="6">
    <source>
        <dbReference type="ARBA" id="ARBA00023052"/>
    </source>
</evidence>
<dbReference type="OrthoDB" id="3970464at2759"/>
<dbReference type="PANTHER" id="PTHR43452">
    <property type="entry name" value="PYRUVATE DECARBOXYLASE"/>
    <property type="match status" value="1"/>
</dbReference>
<evidence type="ECO:0000256" key="5">
    <source>
        <dbReference type="ARBA" id="ARBA00022842"/>
    </source>
</evidence>
<feature type="domain" description="Thiamine pyrophosphate enzyme central" evidence="11">
    <location>
        <begin position="205"/>
        <end position="325"/>
    </location>
</feature>
<dbReference type="GO" id="GO:0030976">
    <property type="term" value="F:thiamine pyrophosphate binding"/>
    <property type="evidence" value="ECO:0007669"/>
    <property type="project" value="InterPro"/>
</dbReference>
<gene>
    <name evidence="14" type="ORF">INT47_013073</name>
</gene>
<keyword evidence="7" id="KW-0456">Lyase</keyword>
<dbReference type="GO" id="GO:0000287">
    <property type="term" value="F:magnesium ion binding"/>
    <property type="evidence" value="ECO:0007669"/>
    <property type="project" value="InterPro"/>
</dbReference>
<dbReference type="InterPro" id="IPR011766">
    <property type="entry name" value="TPP_enzyme_TPP-bd"/>
</dbReference>
<evidence type="ECO:0000259" key="11">
    <source>
        <dbReference type="Pfam" id="PF00205"/>
    </source>
</evidence>
<comment type="caution">
    <text evidence="14">The sequence shown here is derived from an EMBL/GenBank/DDBJ whole genome shotgun (WGS) entry which is preliminary data.</text>
</comment>
<dbReference type="InterPro" id="IPR047214">
    <property type="entry name" value="TPP_PDC_IPDC"/>
</dbReference>
<evidence type="ECO:0000256" key="3">
    <source>
        <dbReference type="ARBA" id="ARBA00022723"/>
    </source>
</evidence>
<dbReference type="CDD" id="cd07038">
    <property type="entry name" value="TPP_PYR_PDC_IPDC_like"/>
    <property type="match status" value="1"/>
</dbReference>
<evidence type="ECO:0000256" key="4">
    <source>
        <dbReference type="ARBA" id="ARBA00022793"/>
    </source>
</evidence>
<dbReference type="Gene3D" id="3.40.50.1220">
    <property type="entry name" value="TPP-binding domain"/>
    <property type="match status" value="1"/>
</dbReference>
<evidence type="ECO:0008006" key="16">
    <source>
        <dbReference type="Google" id="ProtNLM"/>
    </source>
</evidence>
<dbReference type="Pfam" id="PF00205">
    <property type="entry name" value="TPP_enzyme_M"/>
    <property type="match status" value="1"/>
</dbReference>
<evidence type="ECO:0000313" key="15">
    <source>
        <dbReference type="Proteomes" id="UP000603453"/>
    </source>
</evidence>
<dbReference type="Pfam" id="PF02776">
    <property type="entry name" value="TPP_enzyme_N"/>
    <property type="match status" value="1"/>
</dbReference>
<dbReference type="InterPro" id="IPR012000">
    <property type="entry name" value="Thiamin_PyroP_enz_cen_dom"/>
</dbReference>
<evidence type="ECO:0000259" key="13">
    <source>
        <dbReference type="Pfam" id="PF02776"/>
    </source>
</evidence>
<keyword evidence="4" id="KW-0210">Decarboxylase</keyword>
<protein>
    <recommendedName>
        <fullName evidence="16">Pyruvate decarboxylase</fullName>
    </recommendedName>
</protein>
<dbReference type="GO" id="GO:0005829">
    <property type="term" value="C:cytosol"/>
    <property type="evidence" value="ECO:0007669"/>
    <property type="project" value="TreeGrafter"/>
</dbReference>
<feature type="binding site" evidence="9">
    <location>
        <position position="441"/>
    </location>
    <ligand>
        <name>Mg(2+)</name>
        <dbReference type="ChEBI" id="CHEBI:18420"/>
    </ligand>
</feature>
<dbReference type="SUPFAM" id="SSF52467">
    <property type="entry name" value="DHS-like NAD/FAD-binding domain"/>
    <property type="match status" value="1"/>
</dbReference>
<organism evidence="14 15">
    <name type="scientific">Mucor saturninus</name>
    <dbReference type="NCBI Taxonomy" id="64648"/>
    <lineage>
        <taxon>Eukaryota</taxon>
        <taxon>Fungi</taxon>
        <taxon>Fungi incertae sedis</taxon>
        <taxon>Mucoromycota</taxon>
        <taxon>Mucoromycotina</taxon>
        <taxon>Mucoromycetes</taxon>
        <taxon>Mucorales</taxon>
        <taxon>Mucorineae</taxon>
        <taxon>Mucoraceae</taxon>
        <taxon>Mucor</taxon>
    </lineage>
</organism>
<keyword evidence="5 9" id="KW-0460">Magnesium</keyword>
<evidence type="ECO:0000256" key="10">
    <source>
        <dbReference type="RuleBase" id="RU362132"/>
    </source>
</evidence>
<dbReference type="GO" id="GO:0004737">
    <property type="term" value="F:pyruvate decarboxylase activity"/>
    <property type="evidence" value="ECO:0007669"/>
    <property type="project" value="TreeGrafter"/>
</dbReference>
<feature type="binding site" evidence="8">
    <location>
        <position position="474"/>
    </location>
    <ligand>
        <name>pyruvate</name>
        <dbReference type="ChEBI" id="CHEBI:15361"/>
        <label>1</label>
        <note>substrate; ligand shared between two neighboring subunits</note>
    </ligand>
</feature>
<feature type="binding site" evidence="9">
    <location>
        <position position="468"/>
    </location>
    <ligand>
        <name>Mg(2+)</name>
        <dbReference type="ChEBI" id="CHEBI:18420"/>
    </ligand>
</feature>
<keyword evidence="6 10" id="KW-0786">Thiamine pyrophosphate</keyword>
<dbReference type="InterPro" id="IPR029035">
    <property type="entry name" value="DHS-like_NAD/FAD-binding_dom"/>
</dbReference>
<evidence type="ECO:0000256" key="9">
    <source>
        <dbReference type="PIRSR" id="PIRSR036565-2"/>
    </source>
</evidence>
<evidence type="ECO:0000256" key="8">
    <source>
        <dbReference type="PIRSR" id="PIRSR036565-1"/>
    </source>
</evidence>
<evidence type="ECO:0000256" key="2">
    <source>
        <dbReference type="ARBA" id="ARBA00007812"/>
    </source>
</evidence>
<dbReference type="InterPro" id="IPR012110">
    <property type="entry name" value="PDC/IPDC-like"/>
</dbReference>
<reference evidence="14" key="1">
    <citation type="submission" date="2020-12" db="EMBL/GenBank/DDBJ databases">
        <title>Metabolic potential, ecology and presence of endohyphal bacteria is reflected in genomic diversity of Mucoromycotina.</title>
        <authorList>
            <person name="Muszewska A."/>
            <person name="Okrasinska A."/>
            <person name="Steczkiewicz K."/>
            <person name="Drgas O."/>
            <person name="Orlowska M."/>
            <person name="Perlinska-Lenart U."/>
            <person name="Aleksandrzak-Piekarczyk T."/>
            <person name="Szatraj K."/>
            <person name="Zielenkiewicz U."/>
            <person name="Pilsyk S."/>
            <person name="Malc E."/>
            <person name="Mieczkowski P."/>
            <person name="Kruszewska J.S."/>
            <person name="Biernat P."/>
            <person name="Pawlowska J."/>
        </authorList>
    </citation>
    <scope>NUCLEOTIDE SEQUENCE</scope>
    <source>
        <strain evidence="14">WA0000017839</strain>
    </source>
</reference>
<dbReference type="InterPro" id="IPR029061">
    <property type="entry name" value="THDP-binding"/>
</dbReference>
<evidence type="ECO:0000256" key="1">
    <source>
        <dbReference type="ARBA" id="ARBA00001964"/>
    </source>
</evidence>
<dbReference type="GO" id="GO:0000949">
    <property type="term" value="P:aromatic amino acid family catabolic process to alcohol via Ehrlich pathway"/>
    <property type="evidence" value="ECO:0007669"/>
    <property type="project" value="TreeGrafter"/>
</dbReference>
<feature type="binding site" evidence="9">
    <location>
        <position position="470"/>
    </location>
    <ligand>
        <name>Mg(2+)</name>
        <dbReference type="ChEBI" id="CHEBI:18420"/>
    </ligand>
</feature>
<dbReference type="GO" id="GO:0005634">
    <property type="term" value="C:nucleus"/>
    <property type="evidence" value="ECO:0007669"/>
    <property type="project" value="TreeGrafter"/>
</dbReference>
<keyword evidence="15" id="KW-1185">Reference proteome</keyword>
<evidence type="ECO:0000256" key="7">
    <source>
        <dbReference type="ARBA" id="ARBA00023239"/>
    </source>
</evidence>
<dbReference type="Gene3D" id="3.40.50.970">
    <property type="match status" value="2"/>
</dbReference>
<comment type="similarity">
    <text evidence="2 10">Belongs to the TPP enzyme family.</text>
</comment>
<evidence type="ECO:0000259" key="12">
    <source>
        <dbReference type="Pfam" id="PF02775"/>
    </source>
</evidence>
<feature type="domain" description="Thiamine pyrophosphate enzyme TPP-binding" evidence="12">
    <location>
        <begin position="390"/>
        <end position="503"/>
    </location>
</feature>
<comment type="cofactor">
    <cofactor evidence="9">
        <name>Mg(2+)</name>
        <dbReference type="ChEBI" id="CHEBI:18420"/>
    </cofactor>
    <text evidence="9">Binds 1 Mg(2+) per subunit.</text>
</comment>
<feature type="binding site" evidence="8">
    <location>
        <position position="120"/>
    </location>
    <ligand>
        <name>pyruvate</name>
        <dbReference type="ChEBI" id="CHEBI:15361"/>
        <label>1</label>
        <note>substrate; ligand shared between two neighboring subunits</note>
    </ligand>
</feature>
<dbReference type="Proteomes" id="UP000603453">
    <property type="component" value="Unassembled WGS sequence"/>
</dbReference>
<dbReference type="SUPFAM" id="SSF52518">
    <property type="entry name" value="Thiamin diphosphate-binding fold (THDP-binding)"/>
    <property type="match status" value="2"/>
</dbReference>